<evidence type="ECO:0000256" key="2">
    <source>
        <dbReference type="ARBA" id="ARBA00022723"/>
    </source>
</evidence>
<evidence type="ECO:0000256" key="6">
    <source>
        <dbReference type="ARBA" id="ARBA00023002"/>
    </source>
</evidence>
<dbReference type="Gene3D" id="2.60.120.590">
    <property type="entry name" value="Alpha-ketoglutarate-dependent dioxygenase AlkB-like"/>
    <property type="match status" value="1"/>
</dbReference>
<dbReference type="GO" id="GO:0006307">
    <property type="term" value="P:DNA alkylation repair"/>
    <property type="evidence" value="ECO:0007669"/>
    <property type="project" value="InterPro"/>
</dbReference>
<feature type="domain" description="Fe2OG dioxygenase" evidence="9">
    <location>
        <begin position="102"/>
        <end position="199"/>
    </location>
</feature>
<dbReference type="PROSITE" id="PS51471">
    <property type="entry name" value="FE2OG_OXY"/>
    <property type="match status" value="1"/>
</dbReference>
<evidence type="ECO:0000256" key="8">
    <source>
        <dbReference type="ARBA" id="ARBA00023204"/>
    </source>
</evidence>
<accession>A0A1H3Y6T8</accession>
<protein>
    <submittedName>
        <fullName evidence="10">Alkylated DNA repair dioxygenase AlkB</fullName>
    </submittedName>
</protein>
<evidence type="ECO:0000259" key="9">
    <source>
        <dbReference type="PROSITE" id="PS51471"/>
    </source>
</evidence>
<dbReference type="GO" id="GO:0051213">
    <property type="term" value="F:dioxygenase activity"/>
    <property type="evidence" value="ECO:0007669"/>
    <property type="project" value="UniProtKB-KW"/>
</dbReference>
<sequence length="200" mass="23476">MKLDNLDSLKNYLPNDGIVNYIEDFYALKKSEYFYQQLLDNITWKHEELNMFGKKIVTKRKVAFYGNSGKTYTYSNKEKTALPWTEDLKSIKADLETQFDIKLNTCLLNLYHDGNEGMGWHTDDEKELEEKGVIASLSFGAVRKFSFKHKSTKEKVDFHLASGSLLLMRGETQKYWLHQLPKTKKVYQPRINLTFRNIVK</sequence>
<dbReference type="PANTHER" id="PTHR31212">
    <property type="entry name" value="ALPHA-KETOGLUTARATE-DEPENDENT DIOXYGENASE ALKB HOMOLOG 3"/>
    <property type="match status" value="1"/>
</dbReference>
<dbReference type="PANTHER" id="PTHR31212:SF4">
    <property type="entry name" value="ALPHA-KETOGLUTARATE-DEPENDENT DIOXYGENASE ALKB HOMOLOG 3"/>
    <property type="match status" value="1"/>
</dbReference>
<keyword evidence="7" id="KW-0408">Iron</keyword>
<evidence type="ECO:0000256" key="4">
    <source>
        <dbReference type="ARBA" id="ARBA00022842"/>
    </source>
</evidence>
<dbReference type="InterPro" id="IPR005123">
    <property type="entry name" value="Oxoglu/Fe-dep_dioxygenase_dom"/>
</dbReference>
<dbReference type="Pfam" id="PF13532">
    <property type="entry name" value="2OG-FeII_Oxy_2"/>
    <property type="match status" value="1"/>
</dbReference>
<evidence type="ECO:0000313" key="10">
    <source>
        <dbReference type="EMBL" id="SEA06821.1"/>
    </source>
</evidence>
<evidence type="ECO:0000256" key="7">
    <source>
        <dbReference type="ARBA" id="ARBA00023004"/>
    </source>
</evidence>
<dbReference type="InterPro" id="IPR037151">
    <property type="entry name" value="AlkB-like_sf"/>
</dbReference>
<dbReference type="RefSeq" id="WP_093240218.1">
    <property type="nucleotide sequence ID" value="NZ_FNQF01000003.1"/>
</dbReference>
<dbReference type="GO" id="GO:0046872">
    <property type="term" value="F:metal ion binding"/>
    <property type="evidence" value="ECO:0007669"/>
    <property type="project" value="UniProtKB-KW"/>
</dbReference>
<dbReference type="GO" id="GO:0140097">
    <property type="term" value="F:catalytic activity, acting on DNA"/>
    <property type="evidence" value="ECO:0007669"/>
    <property type="project" value="UniProtKB-ARBA"/>
</dbReference>
<keyword evidence="3" id="KW-0227">DNA damage</keyword>
<dbReference type="EMBL" id="FNQF01000003">
    <property type="protein sequence ID" value="SEA06821.1"/>
    <property type="molecule type" value="Genomic_DNA"/>
</dbReference>
<dbReference type="InterPro" id="IPR027450">
    <property type="entry name" value="AlkB-like"/>
</dbReference>
<dbReference type="GO" id="GO:0016787">
    <property type="term" value="F:hydrolase activity"/>
    <property type="evidence" value="ECO:0007669"/>
    <property type="project" value="UniProtKB-ARBA"/>
</dbReference>
<dbReference type="GO" id="GO:0016705">
    <property type="term" value="F:oxidoreductase activity, acting on paired donors, with incorporation or reduction of molecular oxygen"/>
    <property type="evidence" value="ECO:0007669"/>
    <property type="project" value="UniProtKB-ARBA"/>
</dbReference>
<gene>
    <name evidence="10" type="ORF">SAMN05421540_10339</name>
</gene>
<evidence type="ECO:0000256" key="3">
    <source>
        <dbReference type="ARBA" id="ARBA00022763"/>
    </source>
</evidence>
<organism evidence="10 11">
    <name type="scientific">Psychroflexus halocasei</name>
    <dbReference type="NCBI Taxonomy" id="908615"/>
    <lineage>
        <taxon>Bacteria</taxon>
        <taxon>Pseudomonadati</taxon>
        <taxon>Bacteroidota</taxon>
        <taxon>Flavobacteriia</taxon>
        <taxon>Flavobacteriales</taxon>
        <taxon>Flavobacteriaceae</taxon>
        <taxon>Psychroflexus</taxon>
    </lineage>
</organism>
<dbReference type="SUPFAM" id="SSF51197">
    <property type="entry name" value="Clavaminate synthase-like"/>
    <property type="match status" value="1"/>
</dbReference>
<keyword evidence="8" id="KW-0234">DNA repair</keyword>
<keyword evidence="11" id="KW-1185">Reference proteome</keyword>
<dbReference type="AlphaFoldDB" id="A0A1H3Y6T8"/>
<keyword evidence="6" id="KW-0560">Oxidoreductase</keyword>
<reference evidence="10 11" key="1">
    <citation type="submission" date="2016-10" db="EMBL/GenBank/DDBJ databases">
        <authorList>
            <person name="de Groot N.N."/>
        </authorList>
    </citation>
    <scope>NUCLEOTIDE SEQUENCE [LARGE SCALE GENOMIC DNA]</scope>
    <source>
        <strain evidence="10 11">DSM 23581</strain>
    </source>
</reference>
<name>A0A1H3Y6T8_9FLAO</name>
<keyword evidence="5 10" id="KW-0223">Dioxygenase</keyword>
<keyword evidence="2" id="KW-0479">Metal-binding</keyword>
<dbReference type="FunFam" id="2.60.120.590:FF:000004">
    <property type="entry name" value="DNA oxidative demethylase ALKBH2"/>
    <property type="match status" value="1"/>
</dbReference>
<dbReference type="Proteomes" id="UP000198820">
    <property type="component" value="Unassembled WGS sequence"/>
</dbReference>
<dbReference type="GO" id="GO:0032451">
    <property type="term" value="F:demethylase activity"/>
    <property type="evidence" value="ECO:0007669"/>
    <property type="project" value="UniProtKB-ARBA"/>
</dbReference>
<keyword evidence="4" id="KW-0460">Magnesium</keyword>
<dbReference type="InterPro" id="IPR032854">
    <property type="entry name" value="ALKBH3"/>
</dbReference>
<comment type="cofactor">
    <cofactor evidence="1">
        <name>Fe(2+)</name>
        <dbReference type="ChEBI" id="CHEBI:29033"/>
    </cofactor>
</comment>
<evidence type="ECO:0000313" key="11">
    <source>
        <dbReference type="Proteomes" id="UP000198820"/>
    </source>
</evidence>
<evidence type="ECO:0000256" key="5">
    <source>
        <dbReference type="ARBA" id="ARBA00022964"/>
    </source>
</evidence>
<evidence type="ECO:0000256" key="1">
    <source>
        <dbReference type="ARBA" id="ARBA00001954"/>
    </source>
</evidence>
<proteinExistence type="predicted"/>
<dbReference type="STRING" id="908615.SAMN05421540_10339"/>